<sequence length="378" mass="43184">MNSRKGWRRYVMAVCMWIVMFRAAVDATVSHDELNRSSFPPGFIFGTASASYQYEGAANEGGRGPSIWDTFSHIPGNIIDGSNGDVAADEYHRYKEDVKLMKEMGMDAYRFSISWSRILPYIKPFVTLFHWDLPQALEDEYGGFLSQNIVKDFEDYSQVCFREFGDRVKHWITLNEPFAYVVFGVNKIGFLKPGRHFNPATEPYIIAHNLLLTHAAAVRLYRTNYQVAQKGSIGITLVSSWILPYSNTSSDRHAARRVIDFMFGWFMDPITKGKYPSTMRKLVGVRLPKFTDLQSDMVKGSFDFIGLNYYTSLYAFHVSVPPNSSNTNFPLDARANVTGIDEVNNDTLPLKEALNDTWRIDYHSKHLSSLHHAIRHVI</sequence>
<feature type="signal peptide" evidence="5">
    <location>
        <begin position="1"/>
        <end position="27"/>
    </location>
</feature>
<dbReference type="PANTHER" id="PTHR10353">
    <property type="entry name" value="GLYCOSYL HYDROLASE"/>
    <property type="match status" value="1"/>
</dbReference>
<dbReference type="Proteomes" id="UP000824469">
    <property type="component" value="Unassembled WGS sequence"/>
</dbReference>
<gene>
    <name evidence="6" type="ORF">KI387_015917</name>
</gene>
<evidence type="ECO:0000256" key="3">
    <source>
        <dbReference type="ARBA" id="ARBA00023295"/>
    </source>
</evidence>
<dbReference type="PANTHER" id="PTHR10353:SF137">
    <property type="entry name" value="MYROSINASE 3-RELATED"/>
    <property type="match status" value="1"/>
</dbReference>
<dbReference type="PROSITE" id="PS00653">
    <property type="entry name" value="GLYCOSYL_HYDROL_F1_2"/>
    <property type="match status" value="1"/>
</dbReference>
<dbReference type="Pfam" id="PF00232">
    <property type="entry name" value="Glyco_hydro_1"/>
    <property type="match status" value="2"/>
</dbReference>
<keyword evidence="2" id="KW-0378">Hydrolase</keyword>
<dbReference type="SUPFAM" id="SSF51445">
    <property type="entry name" value="(Trans)glycosidases"/>
    <property type="match status" value="1"/>
</dbReference>
<dbReference type="InterPro" id="IPR001360">
    <property type="entry name" value="Glyco_hydro_1"/>
</dbReference>
<dbReference type="PRINTS" id="PR00131">
    <property type="entry name" value="GLHYDRLASE1"/>
</dbReference>
<dbReference type="InterPro" id="IPR017853">
    <property type="entry name" value="GH"/>
</dbReference>
<evidence type="ECO:0000313" key="7">
    <source>
        <dbReference type="Proteomes" id="UP000824469"/>
    </source>
</evidence>
<keyword evidence="3" id="KW-0326">Glycosidase</keyword>
<keyword evidence="7" id="KW-1185">Reference proteome</keyword>
<dbReference type="OMA" id="GYHQILA"/>
<proteinExistence type="inferred from homology"/>
<evidence type="ECO:0000256" key="1">
    <source>
        <dbReference type="ARBA" id="ARBA00010838"/>
    </source>
</evidence>
<feature type="chain" id="PRO_5041209390" description="Beta-glucosidase" evidence="5">
    <location>
        <begin position="28"/>
        <end position="378"/>
    </location>
</feature>
<reference evidence="6 7" key="1">
    <citation type="journal article" date="2021" name="Nat. Plants">
        <title>The Taxus genome provides insights into paclitaxel biosynthesis.</title>
        <authorList>
            <person name="Xiong X."/>
            <person name="Gou J."/>
            <person name="Liao Q."/>
            <person name="Li Y."/>
            <person name="Zhou Q."/>
            <person name="Bi G."/>
            <person name="Li C."/>
            <person name="Du R."/>
            <person name="Wang X."/>
            <person name="Sun T."/>
            <person name="Guo L."/>
            <person name="Liang H."/>
            <person name="Lu P."/>
            <person name="Wu Y."/>
            <person name="Zhang Z."/>
            <person name="Ro D.K."/>
            <person name="Shang Y."/>
            <person name="Huang S."/>
            <person name="Yan J."/>
        </authorList>
    </citation>
    <scope>NUCLEOTIDE SEQUENCE [LARGE SCALE GENOMIC DNA]</scope>
    <source>
        <strain evidence="6">Ta-2019</strain>
    </source>
</reference>
<evidence type="ECO:0000256" key="4">
    <source>
        <dbReference type="RuleBase" id="RU003690"/>
    </source>
</evidence>
<protein>
    <recommendedName>
        <fullName evidence="8">Beta-glucosidase</fullName>
    </recommendedName>
</protein>
<dbReference type="Gene3D" id="3.20.20.80">
    <property type="entry name" value="Glycosidases"/>
    <property type="match status" value="1"/>
</dbReference>
<dbReference type="AlphaFoldDB" id="A0AA38GGN6"/>
<dbReference type="GO" id="GO:0005975">
    <property type="term" value="P:carbohydrate metabolic process"/>
    <property type="evidence" value="ECO:0007669"/>
    <property type="project" value="InterPro"/>
</dbReference>
<accession>A0AA38GGN6</accession>
<name>A0AA38GGN6_TAXCH</name>
<evidence type="ECO:0008006" key="8">
    <source>
        <dbReference type="Google" id="ProtNLM"/>
    </source>
</evidence>
<evidence type="ECO:0000256" key="5">
    <source>
        <dbReference type="SAM" id="SignalP"/>
    </source>
</evidence>
<keyword evidence="5" id="KW-0732">Signal</keyword>
<dbReference type="InterPro" id="IPR033132">
    <property type="entry name" value="GH_1_N_CS"/>
</dbReference>
<organism evidence="6 7">
    <name type="scientific">Taxus chinensis</name>
    <name type="common">Chinese yew</name>
    <name type="synonym">Taxus wallichiana var. chinensis</name>
    <dbReference type="NCBI Taxonomy" id="29808"/>
    <lineage>
        <taxon>Eukaryota</taxon>
        <taxon>Viridiplantae</taxon>
        <taxon>Streptophyta</taxon>
        <taxon>Embryophyta</taxon>
        <taxon>Tracheophyta</taxon>
        <taxon>Spermatophyta</taxon>
        <taxon>Pinopsida</taxon>
        <taxon>Pinidae</taxon>
        <taxon>Conifers II</taxon>
        <taxon>Cupressales</taxon>
        <taxon>Taxaceae</taxon>
        <taxon>Taxus</taxon>
    </lineage>
</organism>
<dbReference type="GO" id="GO:0008422">
    <property type="term" value="F:beta-glucosidase activity"/>
    <property type="evidence" value="ECO:0007669"/>
    <property type="project" value="TreeGrafter"/>
</dbReference>
<dbReference type="EMBL" id="JAHRHJ020000003">
    <property type="protein sequence ID" value="KAH9321278.1"/>
    <property type="molecule type" value="Genomic_DNA"/>
</dbReference>
<evidence type="ECO:0000313" key="6">
    <source>
        <dbReference type="EMBL" id="KAH9321278.1"/>
    </source>
</evidence>
<comment type="similarity">
    <text evidence="1 4">Belongs to the glycosyl hydrolase 1 family.</text>
</comment>
<evidence type="ECO:0000256" key="2">
    <source>
        <dbReference type="ARBA" id="ARBA00022801"/>
    </source>
</evidence>
<comment type="caution">
    <text evidence="6">The sequence shown here is derived from an EMBL/GenBank/DDBJ whole genome shotgun (WGS) entry which is preliminary data.</text>
</comment>